<feature type="region of interest" description="Disordered" evidence="1">
    <location>
        <begin position="84"/>
        <end position="108"/>
    </location>
</feature>
<comment type="caution">
    <text evidence="2">The sequence shown here is derived from an EMBL/GenBank/DDBJ whole genome shotgun (WGS) entry which is preliminary data.</text>
</comment>
<feature type="compositionally biased region" description="Polar residues" evidence="1">
    <location>
        <begin position="155"/>
        <end position="181"/>
    </location>
</feature>
<keyword evidence="3" id="KW-1185">Reference proteome</keyword>
<feature type="region of interest" description="Disordered" evidence="1">
    <location>
        <begin position="146"/>
        <end position="223"/>
    </location>
</feature>
<sequence length="294" mass="32196">MVAYNPNVHSDYILITFWNQLSSATNFSIDSSTCSSANVAASFRRHFPFSCSGHGSSSFGSGCTGSGGSGSLIEAGLHIFPPADLNMGGSGSGSGSVPDDVPPPKFTHNWVASLRPKQQQTPPQHPSLQCHYESQSRLKNLQLIEQKHQRRQPHHSSPSSGQVATWHTLTTSQPASPSHSVSPGAYSPEQCLLTTAQMPPASSSFRRSTCHTTSPDPWPHPQQTDLLIRQSQKRNCLSKHFSSLASARSSLFFHRIPFFSSILLHQDHRQRHPLKFASKYEPPLCLDSTDQKGD</sequence>
<accession>A0A3S5AQC0</accession>
<dbReference type="AlphaFoldDB" id="A0A3S5AQC0"/>
<dbReference type="Proteomes" id="UP000784294">
    <property type="component" value="Unassembled WGS sequence"/>
</dbReference>
<protein>
    <submittedName>
        <fullName evidence="2">Uncharacterized protein</fullName>
    </submittedName>
</protein>
<feature type="compositionally biased region" description="Polar residues" evidence="1">
    <location>
        <begin position="192"/>
        <end position="223"/>
    </location>
</feature>
<organism evidence="2 3">
    <name type="scientific">Protopolystoma xenopodis</name>
    <dbReference type="NCBI Taxonomy" id="117903"/>
    <lineage>
        <taxon>Eukaryota</taxon>
        <taxon>Metazoa</taxon>
        <taxon>Spiralia</taxon>
        <taxon>Lophotrochozoa</taxon>
        <taxon>Platyhelminthes</taxon>
        <taxon>Monogenea</taxon>
        <taxon>Polyopisthocotylea</taxon>
        <taxon>Polystomatidea</taxon>
        <taxon>Polystomatidae</taxon>
        <taxon>Protopolystoma</taxon>
    </lineage>
</organism>
<reference evidence="2" key="1">
    <citation type="submission" date="2018-11" db="EMBL/GenBank/DDBJ databases">
        <authorList>
            <consortium name="Pathogen Informatics"/>
        </authorList>
    </citation>
    <scope>NUCLEOTIDE SEQUENCE</scope>
</reference>
<gene>
    <name evidence="2" type="ORF">PXEA_LOCUS15877</name>
</gene>
<dbReference type="EMBL" id="CAAALY010056405">
    <property type="protein sequence ID" value="VEL22437.1"/>
    <property type="molecule type" value="Genomic_DNA"/>
</dbReference>
<evidence type="ECO:0000313" key="3">
    <source>
        <dbReference type="Proteomes" id="UP000784294"/>
    </source>
</evidence>
<proteinExistence type="predicted"/>
<evidence type="ECO:0000256" key="1">
    <source>
        <dbReference type="SAM" id="MobiDB-lite"/>
    </source>
</evidence>
<evidence type="ECO:0000313" key="2">
    <source>
        <dbReference type="EMBL" id="VEL22437.1"/>
    </source>
</evidence>
<name>A0A3S5AQC0_9PLAT</name>